<name>A0A284R2C7_ARMOS</name>
<feature type="transmembrane region" description="Helical" evidence="1">
    <location>
        <begin position="45"/>
        <end position="69"/>
    </location>
</feature>
<dbReference type="STRING" id="47428.A0A284R2C7"/>
<keyword evidence="1" id="KW-1133">Transmembrane helix</keyword>
<evidence type="ECO:0000313" key="4">
    <source>
        <dbReference type="Proteomes" id="UP000219338"/>
    </source>
</evidence>
<dbReference type="Pfam" id="PF20152">
    <property type="entry name" value="DUF6534"/>
    <property type="match status" value="1"/>
</dbReference>
<dbReference type="InterPro" id="IPR045339">
    <property type="entry name" value="DUF6534"/>
</dbReference>
<dbReference type="EMBL" id="FUEG01000004">
    <property type="protein sequence ID" value="SJL02863.1"/>
    <property type="molecule type" value="Genomic_DNA"/>
</dbReference>
<dbReference type="OrthoDB" id="3206554at2759"/>
<keyword evidence="4" id="KW-1185">Reference proteome</keyword>
<feature type="transmembrane region" description="Helical" evidence="1">
    <location>
        <begin position="12"/>
        <end position="33"/>
    </location>
</feature>
<feature type="transmembrane region" description="Helical" evidence="1">
    <location>
        <begin position="296"/>
        <end position="316"/>
    </location>
</feature>
<feature type="transmembrane region" description="Helical" evidence="1">
    <location>
        <begin position="265"/>
        <end position="290"/>
    </location>
</feature>
<dbReference type="AlphaFoldDB" id="A0A284R2C7"/>
<keyword evidence="1" id="KW-0812">Transmembrane</keyword>
<evidence type="ECO:0000313" key="3">
    <source>
        <dbReference type="EMBL" id="SJL02863.1"/>
    </source>
</evidence>
<dbReference type="PANTHER" id="PTHR40465">
    <property type="entry name" value="CHROMOSOME 1, WHOLE GENOME SHOTGUN SEQUENCE"/>
    <property type="match status" value="1"/>
</dbReference>
<accession>A0A284R2C7</accession>
<feature type="domain" description="DUF6534" evidence="2">
    <location>
        <begin position="233"/>
        <end position="317"/>
    </location>
</feature>
<sequence length="377" mass="42225">MVNLSYTLGSLLLGGLFSATLTGMMSVQSLLYFKLFPKDKPRIKALVTILWLLDVAHSATVWAGLWNYLIIHFDDTARMSQIPQAISVGLSQYLLSPTHHTAKGYHHPHSTSYFEYYSGHSDFIDKRPSPPFLSTCSSLSEYFGVRTFLIPIHQRSFNSYSKQEQLDTRSVDCHPRCSPPSLCLWYASFQFPPLSRFNPSSQLAPEQCTLSIETYSGFKDKFDWVFSAGLGLSSAVDILITGSLLKLLHATRKSSLSFDHIIDSLILYTLECGAVTCAATIASMICWLTMNNLVFLGLHFVISKLYSNSLLATLITRYELRNSRDRSTSDGIVDLDMFNMRRVNILTPGTSFNQPMQVSVKQSVIQYGPDGSTEAEI</sequence>
<reference evidence="4" key="1">
    <citation type="journal article" date="2017" name="Nat. Ecol. Evol.">
        <title>Genome expansion and lineage-specific genetic innovations in the forest pathogenic fungi Armillaria.</title>
        <authorList>
            <person name="Sipos G."/>
            <person name="Prasanna A.N."/>
            <person name="Walter M.C."/>
            <person name="O'Connor E."/>
            <person name="Balint B."/>
            <person name="Krizsan K."/>
            <person name="Kiss B."/>
            <person name="Hess J."/>
            <person name="Varga T."/>
            <person name="Slot J."/>
            <person name="Riley R."/>
            <person name="Boka B."/>
            <person name="Rigling D."/>
            <person name="Barry K."/>
            <person name="Lee J."/>
            <person name="Mihaltcheva S."/>
            <person name="LaButti K."/>
            <person name="Lipzen A."/>
            <person name="Waldron R."/>
            <person name="Moloney N.M."/>
            <person name="Sperisen C."/>
            <person name="Kredics L."/>
            <person name="Vagvoelgyi C."/>
            <person name="Patrignani A."/>
            <person name="Fitzpatrick D."/>
            <person name="Nagy I."/>
            <person name="Doyle S."/>
            <person name="Anderson J.B."/>
            <person name="Grigoriev I.V."/>
            <person name="Gueldener U."/>
            <person name="Muensterkoetter M."/>
            <person name="Nagy L.G."/>
        </authorList>
    </citation>
    <scope>NUCLEOTIDE SEQUENCE [LARGE SCALE GENOMIC DNA]</scope>
    <source>
        <strain evidence="4">C18/9</strain>
    </source>
</reference>
<dbReference type="PANTHER" id="PTHR40465:SF1">
    <property type="entry name" value="DUF6534 DOMAIN-CONTAINING PROTEIN"/>
    <property type="match status" value="1"/>
</dbReference>
<evidence type="ECO:0000256" key="1">
    <source>
        <dbReference type="SAM" id="Phobius"/>
    </source>
</evidence>
<proteinExistence type="predicted"/>
<feature type="transmembrane region" description="Helical" evidence="1">
    <location>
        <begin position="224"/>
        <end position="245"/>
    </location>
</feature>
<keyword evidence="1" id="KW-0472">Membrane</keyword>
<gene>
    <name evidence="3" type="ORF">ARMOST_06203</name>
</gene>
<evidence type="ECO:0000259" key="2">
    <source>
        <dbReference type="Pfam" id="PF20152"/>
    </source>
</evidence>
<organism evidence="3 4">
    <name type="scientific">Armillaria ostoyae</name>
    <name type="common">Armillaria root rot fungus</name>
    <dbReference type="NCBI Taxonomy" id="47428"/>
    <lineage>
        <taxon>Eukaryota</taxon>
        <taxon>Fungi</taxon>
        <taxon>Dikarya</taxon>
        <taxon>Basidiomycota</taxon>
        <taxon>Agaricomycotina</taxon>
        <taxon>Agaricomycetes</taxon>
        <taxon>Agaricomycetidae</taxon>
        <taxon>Agaricales</taxon>
        <taxon>Marasmiineae</taxon>
        <taxon>Physalacriaceae</taxon>
        <taxon>Armillaria</taxon>
    </lineage>
</organism>
<protein>
    <recommendedName>
        <fullName evidence="2">DUF6534 domain-containing protein</fullName>
    </recommendedName>
</protein>
<dbReference type="Proteomes" id="UP000219338">
    <property type="component" value="Unassembled WGS sequence"/>
</dbReference>